<reference evidence="2 3" key="1">
    <citation type="journal article" date="2015" name="Nature">
        <title>rRNA introns, odd ribosomes, and small enigmatic genomes across a large radiation of phyla.</title>
        <authorList>
            <person name="Brown C.T."/>
            <person name="Hug L.A."/>
            <person name="Thomas B.C."/>
            <person name="Sharon I."/>
            <person name="Castelle C.J."/>
            <person name="Singh A."/>
            <person name="Wilkins M.J."/>
            <person name="Williams K.H."/>
            <person name="Banfield J.F."/>
        </authorList>
    </citation>
    <scope>NUCLEOTIDE SEQUENCE [LARGE SCALE GENOMIC DNA]</scope>
</reference>
<gene>
    <name evidence="2" type="ORF">UT24_C0007G0018</name>
</gene>
<dbReference type="Proteomes" id="UP000033881">
    <property type="component" value="Unassembled WGS sequence"/>
</dbReference>
<name>A0A0G0MKX8_9BACT</name>
<evidence type="ECO:0000313" key="3">
    <source>
        <dbReference type="Proteomes" id="UP000033881"/>
    </source>
</evidence>
<dbReference type="AlphaFoldDB" id="A0A0G0MKX8"/>
<sequence length="89" mass="10333">MKFNEKVWANTTAVFVGVVYLFCRFAIALFPGFSMAVTRSWFHGFDVARIWTPRAFSENFLLGFVTAVALSWLAGWLFAWLYNYFSVKK</sequence>
<organism evidence="2 3">
    <name type="scientific">Candidatus Woesebacteria bacterium GW2011_GWB1_39_12</name>
    <dbReference type="NCBI Taxonomy" id="1618574"/>
    <lineage>
        <taxon>Bacteria</taxon>
        <taxon>Candidatus Woeseibacteriota</taxon>
    </lineage>
</organism>
<accession>A0A0G0MKX8</accession>
<keyword evidence="1" id="KW-1133">Transmembrane helix</keyword>
<feature type="transmembrane region" description="Helical" evidence="1">
    <location>
        <begin position="12"/>
        <end position="33"/>
    </location>
</feature>
<feature type="transmembrane region" description="Helical" evidence="1">
    <location>
        <begin position="60"/>
        <end position="82"/>
    </location>
</feature>
<keyword evidence="1" id="KW-0472">Membrane</keyword>
<dbReference type="Pfam" id="PF18926">
    <property type="entry name" value="DUF5676"/>
    <property type="match status" value="1"/>
</dbReference>
<proteinExistence type="predicted"/>
<evidence type="ECO:0000313" key="2">
    <source>
        <dbReference type="EMBL" id="KKR01056.1"/>
    </source>
</evidence>
<comment type="caution">
    <text evidence="2">The sequence shown here is derived from an EMBL/GenBank/DDBJ whole genome shotgun (WGS) entry which is preliminary data.</text>
</comment>
<dbReference type="STRING" id="1618574.UT24_C0007G0018"/>
<protein>
    <submittedName>
        <fullName evidence="2">Uncharacterized protein</fullName>
    </submittedName>
</protein>
<keyword evidence="1" id="KW-0812">Transmembrane</keyword>
<dbReference type="InterPro" id="IPR044020">
    <property type="entry name" value="DUF5676"/>
</dbReference>
<dbReference type="EMBL" id="LBWB01000007">
    <property type="protein sequence ID" value="KKR01056.1"/>
    <property type="molecule type" value="Genomic_DNA"/>
</dbReference>
<evidence type="ECO:0000256" key="1">
    <source>
        <dbReference type="SAM" id="Phobius"/>
    </source>
</evidence>